<name>A0A4U5MJB6_STECR</name>
<organism evidence="3 4">
    <name type="scientific">Steinernema carpocapsae</name>
    <name type="common">Entomopathogenic nematode</name>
    <dbReference type="NCBI Taxonomy" id="34508"/>
    <lineage>
        <taxon>Eukaryota</taxon>
        <taxon>Metazoa</taxon>
        <taxon>Ecdysozoa</taxon>
        <taxon>Nematoda</taxon>
        <taxon>Chromadorea</taxon>
        <taxon>Rhabditida</taxon>
        <taxon>Tylenchina</taxon>
        <taxon>Panagrolaimomorpha</taxon>
        <taxon>Strongyloidoidea</taxon>
        <taxon>Steinernematidae</taxon>
        <taxon>Steinernema</taxon>
    </lineage>
</organism>
<proteinExistence type="predicted"/>
<accession>A0A4U5MJB6</accession>
<reference evidence="3 4" key="2">
    <citation type="journal article" date="2019" name="G3 (Bethesda)">
        <title>Hybrid Assembly of the Genome of the Entomopathogenic Nematode Steinernema carpocapsae Identifies the X-Chromosome.</title>
        <authorList>
            <person name="Serra L."/>
            <person name="Macchietto M."/>
            <person name="Macias-Munoz A."/>
            <person name="McGill C.J."/>
            <person name="Rodriguez I.M."/>
            <person name="Rodriguez B."/>
            <person name="Murad R."/>
            <person name="Mortazavi A."/>
        </authorList>
    </citation>
    <scope>NUCLEOTIDE SEQUENCE [LARGE SCALE GENOMIC DNA]</scope>
    <source>
        <strain evidence="3 4">ALL</strain>
    </source>
</reference>
<keyword evidence="2" id="KW-0472">Membrane</keyword>
<gene>
    <name evidence="3" type="ORF">L596_021609</name>
</gene>
<reference evidence="3 4" key="1">
    <citation type="journal article" date="2015" name="Genome Biol.">
        <title>Comparative genomics of Steinernema reveals deeply conserved gene regulatory networks.</title>
        <authorList>
            <person name="Dillman A.R."/>
            <person name="Macchietto M."/>
            <person name="Porter C.F."/>
            <person name="Rogers A."/>
            <person name="Williams B."/>
            <person name="Antoshechkin I."/>
            <person name="Lee M.M."/>
            <person name="Goodwin Z."/>
            <person name="Lu X."/>
            <person name="Lewis E.E."/>
            <person name="Goodrich-Blair H."/>
            <person name="Stock S.P."/>
            <person name="Adams B.J."/>
            <person name="Sternberg P.W."/>
            <person name="Mortazavi A."/>
        </authorList>
    </citation>
    <scope>NUCLEOTIDE SEQUENCE [LARGE SCALE GENOMIC DNA]</scope>
    <source>
        <strain evidence="3 4">ALL</strain>
    </source>
</reference>
<feature type="compositionally biased region" description="Low complexity" evidence="1">
    <location>
        <begin position="33"/>
        <end position="43"/>
    </location>
</feature>
<feature type="compositionally biased region" description="Basic residues" evidence="1">
    <location>
        <begin position="1"/>
        <end position="10"/>
    </location>
</feature>
<dbReference type="EMBL" id="AZBU02000007">
    <property type="protein sequence ID" value="TKR69447.1"/>
    <property type="molecule type" value="Genomic_DNA"/>
</dbReference>
<feature type="compositionally biased region" description="Polar residues" evidence="1">
    <location>
        <begin position="11"/>
        <end position="32"/>
    </location>
</feature>
<feature type="region of interest" description="Disordered" evidence="1">
    <location>
        <begin position="1"/>
        <end position="43"/>
    </location>
</feature>
<keyword evidence="2" id="KW-1133">Transmembrane helix</keyword>
<keyword evidence="4" id="KW-1185">Reference proteome</keyword>
<dbReference type="AlphaFoldDB" id="A0A4U5MJB6"/>
<evidence type="ECO:0000256" key="2">
    <source>
        <dbReference type="SAM" id="Phobius"/>
    </source>
</evidence>
<protein>
    <submittedName>
        <fullName evidence="3">Uncharacterized protein</fullName>
    </submittedName>
</protein>
<evidence type="ECO:0000256" key="1">
    <source>
        <dbReference type="SAM" id="MobiDB-lite"/>
    </source>
</evidence>
<evidence type="ECO:0000313" key="3">
    <source>
        <dbReference type="EMBL" id="TKR69447.1"/>
    </source>
</evidence>
<keyword evidence="2" id="KW-0812">Transmembrane</keyword>
<feature type="transmembrane region" description="Helical" evidence="2">
    <location>
        <begin position="192"/>
        <end position="212"/>
    </location>
</feature>
<evidence type="ECO:0000313" key="4">
    <source>
        <dbReference type="Proteomes" id="UP000298663"/>
    </source>
</evidence>
<sequence>MTIKLKKKKSTVSSETDPSASNASIATTHLGNTATRRTSSTTVSRFRSSSCFTDDSTTNIGRTRGTMAVSSIPSAFRFSSTKNLRAAPAQQISSTAATGLPSVTCISETTTNGGPKAKKRARVTRIGGSSGEAVGVLLKLPRSSTEAARELSKPSSASDVTTELGYTATTEPSMIPIGNLYQKNLRGPEFKYAILLGVSITLVIVFCCILIYGEATYWQDIR</sequence>
<comment type="caution">
    <text evidence="3">The sequence shown here is derived from an EMBL/GenBank/DDBJ whole genome shotgun (WGS) entry which is preliminary data.</text>
</comment>
<dbReference type="Proteomes" id="UP000298663">
    <property type="component" value="Unassembled WGS sequence"/>
</dbReference>